<dbReference type="EMBL" id="CP039543">
    <property type="protein sequence ID" value="QJT11094.1"/>
    <property type="molecule type" value="Genomic_DNA"/>
</dbReference>
<sequence length="442" mass="48861">MSLEGSGEHNGSSAKNAYAWDNGDGLRVCLERLADGGVAHLAYSDNYTLDGTIVVESRGGSPKAVAIEGSGEPARGGDYGRSVPLSSDAWPKITGTRSVSQFNEGGNTFIRIEGGISRFSLCRLRLDKFNTVLSVGSRNREYDAVQGNIEDIDVDYAREVISIYGPDHNAKFSGWNVKRINAQGVSKRLIRAEGLSNSTLEDIYADTVSQSGIHYKNDWAFLIHFDGPSHDNVIRRFIGKNPMQERKKYANGDCFTCERDTSNFTLQNVMCFHPLDAGFDMKGTNHTVQNAAVFNYGNRAFRIWKGPVYLDNVIAAFSGLGEEVSQAAGSNAGIWSGGEAHVSHYTSLNNDTPCMIDYGGSIYMKDSLYMLTQGFLHESLNPTFESDGKYEESNVIRREEERETDTHFPQDTDPQIMHGFRVTFDIVKKQGVGFQGFDYTGE</sequence>
<protein>
    <submittedName>
        <fullName evidence="1">Uncharacterized protein</fullName>
    </submittedName>
</protein>
<gene>
    <name evidence="1" type="ORF">E8L03_20215</name>
</gene>
<dbReference type="InterPro" id="IPR011050">
    <property type="entry name" value="Pectin_lyase_fold/virulence"/>
</dbReference>
<dbReference type="Gene3D" id="2.160.20.10">
    <property type="entry name" value="Single-stranded right-handed beta-helix, Pectin lyase-like"/>
    <property type="match status" value="1"/>
</dbReference>
<dbReference type="SUPFAM" id="SSF51126">
    <property type="entry name" value="Pectin lyase-like"/>
    <property type="match status" value="1"/>
</dbReference>
<organism evidence="1 2">
    <name type="scientific">Oceanidesulfovibrio marinus</name>
    <dbReference type="NCBI Taxonomy" id="370038"/>
    <lineage>
        <taxon>Bacteria</taxon>
        <taxon>Pseudomonadati</taxon>
        <taxon>Thermodesulfobacteriota</taxon>
        <taxon>Desulfovibrionia</taxon>
        <taxon>Desulfovibrionales</taxon>
        <taxon>Desulfovibrionaceae</taxon>
        <taxon>Oceanidesulfovibrio</taxon>
    </lineage>
</organism>
<accession>A0ABX6NLU4</accession>
<evidence type="ECO:0000313" key="1">
    <source>
        <dbReference type="EMBL" id="QJT11094.1"/>
    </source>
</evidence>
<dbReference type="RefSeq" id="WP_171268350.1">
    <property type="nucleotide sequence ID" value="NZ_CP039543.1"/>
</dbReference>
<dbReference type="Proteomes" id="UP000503251">
    <property type="component" value="Chromosome"/>
</dbReference>
<name>A0ABX6NLU4_9BACT</name>
<keyword evidence="2" id="KW-1185">Reference proteome</keyword>
<reference evidence="1 2" key="1">
    <citation type="submission" date="2019-04" db="EMBL/GenBank/DDBJ databases">
        <title>Isolation and culture of sulfate reducing bacteria from the cold seep of the South China Sea.</title>
        <authorList>
            <person name="Sun C."/>
            <person name="Liu R."/>
        </authorList>
    </citation>
    <scope>NUCLEOTIDE SEQUENCE [LARGE SCALE GENOMIC DNA]</scope>
    <source>
        <strain evidence="1 2">CS1</strain>
    </source>
</reference>
<dbReference type="InterPro" id="IPR012334">
    <property type="entry name" value="Pectin_lyas_fold"/>
</dbReference>
<evidence type="ECO:0000313" key="2">
    <source>
        <dbReference type="Proteomes" id="UP000503251"/>
    </source>
</evidence>
<proteinExistence type="predicted"/>